<keyword evidence="3" id="KW-1185">Reference proteome</keyword>
<dbReference type="EMBL" id="JACJJC010000006">
    <property type="protein sequence ID" value="MBM6703902.1"/>
    <property type="molecule type" value="Genomic_DNA"/>
</dbReference>
<evidence type="ECO:0000313" key="3">
    <source>
        <dbReference type="Proteomes" id="UP000715095"/>
    </source>
</evidence>
<dbReference type="SUPFAM" id="SSF103515">
    <property type="entry name" value="Autotransporter"/>
    <property type="match status" value="1"/>
</dbReference>
<evidence type="ECO:0000313" key="2">
    <source>
        <dbReference type="EMBL" id="MBM6703902.1"/>
    </source>
</evidence>
<evidence type="ECO:0000259" key="1">
    <source>
        <dbReference type="PROSITE" id="PS51208"/>
    </source>
</evidence>
<dbReference type="InterPro" id="IPR005546">
    <property type="entry name" value="Autotransporte_beta"/>
</dbReference>
<dbReference type="SMART" id="SM00869">
    <property type="entry name" value="Autotransporter"/>
    <property type="match status" value="1"/>
</dbReference>
<reference evidence="2 3" key="1">
    <citation type="journal article" date="2021" name="Sci. Rep.">
        <title>The distribution of antibiotic resistance genes in chicken gut microbiota commensals.</title>
        <authorList>
            <person name="Juricova H."/>
            <person name="Matiasovicova J."/>
            <person name="Kubasova T."/>
            <person name="Cejkova D."/>
            <person name="Rychlik I."/>
        </authorList>
    </citation>
    <scope>NUCLEOTIDE SEQUENCE [LARGE SCALE GENOMIC DNA]</scope>
    <source>
        <strain evidence="2 3">An829</strain>
    </source>
</reference>
<feature type="domain" description="Autotransporter" evidence="1">
    <location>
        <begin position="1978"/>
        <end position="2265"/>
    </location>
</feature>
<name>A0ABS2DRY5_9BURK</name>
<dbReference type="Proteomes" id="UP000715095">
    <property type="component" value="Unassembled WGS sequence"/>
</dbReference>
<proteinExistence type="predicted"/>
<dbReference type="PROSITE" id="PS51208">
    <property type="entry name" value="AUTOTRANSPORTER"/>
    <property type="match status" value="1"/>
</dbReference>
<protein>
    <recommendedName>
        <fullName evidence="1">Autotransporter domain-containing protein</fullName>
    </recommendedName>
</protein>
<dbReference type="InterPro" id="IPR036709">
    <property type="entry name" value="Autotransporte_beta_dom_sf"/>
</dbReference>
<gene>
    <name evidence="2" type="ORF">H6A60_05310</name>
</gene>
<accession>A0ABS2DRY5</accession>
<dbReference type="RefSeq" id="WP_205102369.1">
    <property type="nucleotide sequence ID" value="NZ_JACJJC010000006.1"/>
</dbReference>
<comment type="caution">
    <text evidence="2">The sequence shown here is derived from an EMBL/GenBank/DDBJ whole genome shotgun (WGS) entry which is preliminary data.</text>
</comment>
<sequence>MMATGGKKAQVDKGGSIYVEGNGGYASGLSAGWGQQNQILNKGTIYVKGDGDDKVKGMSVDDGFAQNQGTIYVWNALGMVSNTQGNANANRLKNQGTIEVYGGAGMVDNNSNNTTEKVLITNQGTITVQDGDGIRVSESSTRGETVIHNEGTINAAEGANAINVESVSHEINIRLEAGADINGTIKVASDKKSGLNQTRLTVDNAGKQDVSLDASYLEGLYIDNSQLTIGNTGDLTIADYDLQGDSSRLTFDEVGGVITINLDENDDTSKIDFGGNDVAVKGDWTINYRETQEVADLTYDSDPSTQFTLTNNGTLRATGEIYIGNETFVNNGWDLASNGIVYAQSLTLSGDASFTNTGLVDVAGKVTIQASGDDFSFSNSDGGIKNPMRGRFLMGSLESNAELLVNDGVFTVRKEATINGDFRNDANGNATFTGTLTLGNDGATVANNGGTLTIGNVNGGQVTNMRNGTLTFADGSVINAIVQNQSGGTLYLQNATVSGRLANASQQLHASGTTTVTGTWTNQGIEDGEMLVVKGSYTNSGTATWDSVSTTSGEWVNAQQGNFTADTADFTAEHSWTMLIARNEGTATFGSLTIGDETFFTNTGTLTVNNTLEILDDSFQNHGTFNLNGFGNIDAAYLENTGTMTFGENAVVSAGDIENTGTFKNNGFVSGVSLTVTGDAGSYTNEGTSAWTDLTVGTGALNNGSEQVNNAKIDGVYTNNGFFSQVAANGEGSFALNGTFRNNAGATVRIESGAQLGIGAQLMNDAGTLTILGNADFGISASLRNLTGSTATLGSVSGSGIITNGGTMTIGSVGSVNTAASISNDRGGQLRLNGDFTLGTLNAEKLSTLVTNGTFAIDTLSLKSGSSLENRGNITATSDADFSRVKYKQVGGDSSLDIGDAWFENSSIELSNGAKIDRTGKTLGTNNEYVLGSTLTGELDPILDGGDWREGFSTLRADVVDGANDFVLNEGGLLIAGDFGNFSDQAGKITFNGGALETSLEDFFNEVSYVDDVTGSVITDPDKVGELIAGNHVGDINEELATGIEVKTNGGHLIFNDNLISTALVGQVDGKIAGTDWTGGGDLAVHYTGKLDDLIFTVDDANAMLDGLENEVVLRAVTLEAKDENLHDGMFSVEDGSLVMNGDNANGTKGFGIGRINGTEKVTVTNEAHLTLVGGGEGESLVGESGSVSVSNGGVLTLGWGAGKLAGVTLDSGSFEVASGSYTIEGSVDGEGAITNAGYLHVTKNIDVDQLQNESGLLWVEGNAEISDVYNSAGFVVDGSLSSDVAFVNSVNGVLSVSGDLNAFAFDNLADDSSVGRVAVAGNVNIDTDFTNQVGGEINVGGNLAVGGADGIQNQGLISVKGKVNADYGITNGGKAQFQAGSIASAGKVDNDGILVVTDELSAQNLENAGQISAGSISVAENFSNEKIVRTTDLTAGSLENLGQGWILVEGKADIGEFTNSGTSQFNEAVIDDFTNVADAVAVVNGMAEIGTLTNSGSVQFGEANIETLTNAANAVMIVAGKAQIGTLNNNGTAQFEGSLVLNGTSDNHNTMVVAGDLTANDVLFNHANAELSVGGNAALTGVFANQGQAVFGGDVSVNQAVNAGDEAVMAVAGNLSVEESFDNQNTLTVYGGLDVNGSFASSGKTFVDGTTTIGGTFTQTDGQFVALGGEGGNVINGSASVSGGNFVLGNTTMNAGSVLTVTNGATAQVSAANDKMSGRINVDGATFTLGDILPDTLSNVDEPQHEASSIFKMNEHAVDLGSEGVIAVGNGAANVELAGGSVWFGSDSLLELNTSTYDGNQGFFKGQGSFKVEDGAQIQVSDASIGWGTYTLVSEGFSDVELAEGGWLEHENIIYTGDRDVDLTIRENEDGNVEITVGSNNILDKLPDVAIPNIVNEVISDPHRSPNESGVKGFLAGAIENGILSENLQAEVINDTAQIMAAGGVMVQGMTLVGNVLDITDRHLSYEDVHFKNGQLQRFDGVRLWADALGQRVDASGYDFSGSSAEFDGYNTGFILGADLMASCDARYGAAFAYQNANIDSNGSAVKTSNEADAYTFALYAAKTFGNFNFIGSLAYTRIDSDLEQSLPGALGAKQGKHTMDVQNDIYTLGLKGEYNIALSKSVQAVPYVGVRAVWMDTSDEKSKMAHQDAFDYDTDSVTQVQFPIGVAFQGTTETKSGWTGRGVIDFSVTPVAGDKDVDTTITANGLTAEDVVNTEFADDLTGAVRIGISAEKDNMAFGGNLGFSTGGSRDGNVTFGLNARYRF</sequence>
<organism evidence="2 3">
    <name type="scientific">Sutterella massiliensis</name>
    <dbReference type="NCBI Taxonomy" id="1816689"/>
    <lineage>
        <taxon>Bacteria</taxon>
        <taxon>Pseudomonadati</taxon>
        <taxon>Pseudomonadota</taxon>
        <taxon>Betaproteobacteria</taxon>
        <taxon>Burkholderiales</taxon>
        <taxon>Sutterellaceae</taxon>
        <taxon>Sutterella</taxon>
    </lineage>
</organism>